<keyword evidence="7" id="KW-1185">Reference proteome</keyword>
<evidence type="ECO:0000256" key="3">
    <source>
        <dbReference type="ARBA" id="ARBA00023237"/>
    </source>
</evidence>
<proteinExistence type="inferred from homology"/>
<organism evidence="6 7">
    <name type="scientific">Alistipes communis</name>
    <dbReference type="NCBI Taxonomy" id="2585118"/>
    <lineage>
        <taxon>Bacteria</taxon>
        <taxon>Pseudomonadati</taxon>
        <taxon>Bacteroidota</taxon>
        <taxon>Bacteroidia</taxon>
        <taxon>Bacteroidales</taxon>
        <taxon>Rikenellaceae</taxon>
        <taxon>Alistipes</taxon>
    </lineage>
</organism>
<gene>
    <name evidence="6" type="ORF">A5CBH24_04330</name>
</gene>
<comment type="similarity">
    <text evidence="4">Belongs to the TonB-dependent receptor family.</text>
</comment>
<dbReference type="GO" id="GO:0009279">
    <property type="term" value="C:cell outer membrane"/>
    <property type="evidence" value="ECO:0007669"/>
    <property type="project" value="UniProtKB-SubCell"/>
</dbReference>
<feature type="domain" description="Secretin/TonB short N-terminal" evidence="5">
    <location>
        <begin position="87"/>
        <end position="138"/>
    </location>
</feature>
<dbReference type="InterPro" id="IPR023996">
    <property type="entry name" value="TonB-dep_OMP_SusC/RagA"/>
</dbReference>
<dbReference type="SUPFAM" id="SSF56935">
    <property type="entry name" value="Porins"/>
    <property type="match status" value="1"/>
</dbReference>
<sequence>MKSKNYPILNFNSLQMYNKNGNIGASVPDNKQLSRLLRIKVLFLLAAIGLSGSVAAQTSSPNARISLDLQNVPLKEVFARIEDQSNYIFVYYDSILDASRRVSISVSDQPVGNVLEVLFAGTENTWKLSGRQIVIGKAAAAGKAEKQTPLRVMGSVKDTNGEPLIGVTVFVKERPSVGTATDINGNYLIDVQTDDVLEFSYVGYKTQDVAVAGRGLLDIVLEQNDAILDAVEVVGYGVQKKISVIGSQQSIQVKELKVPVANLTQGLAGRVAGLVSVQRTSEPGFDDADIYIRGISTLTASMSAPLTLVDGVPRSFANVDPEDIESFSILKDASATAVYGVRGANGVIIINTKSGSKGRPKFTVRYTEGITTPTKITDFVDGATYMEMSNEASMTRGGGALYSREVIEKTRTHADPYLYPNVDWMDEILRDYSHNRSANVNVSGGSDKAVYYIGLAYYDEDGMYKDTKLSDYNSNTYYRRYNVTTNLTLNPFRTTEIKLGIQGYLANANYPASAQSTIFESAYFTQPTYIAPLYPDGKLGAFSGGELNPVAKLGATGYANQWRSQVYSNLRITQQLYKGLSITGMFSFDTYNYTSNRFTKSPNTYHATGRDANGNLIYEQTRQGTENLAYSLSAKGDRTIYLEAALNYKNTFGRHDVSGMLLFNQSDEINTKATNVEEALPYRFRGLAGRFTYGFDDRYFAEFNFGYNGSENFTPKNRYGFFPSVGLGWVISNESFFEPLTNVIQYLKVRGTWGQVGNSQISGRRFAYLATVTDSSSTSYTFGKNMDQNYGTTAIDEYAVDVTWEVADKTDIGVDMRLLNNKLNLQFDYFKESREGIYLRRSSIPSYVGMINNPYGNIGKVENKGFELSVNYANSWGGDWSLSLMGNYSFNRNKVLEDDSTVVYPWQNTIGNKVGQRFGLVALGLFESYGEIAASPVQTGDTRPGDIKYKDINGDGKIDEYDKVPIGWGSVPEIMYGFGFSVGWKNLSLTAMFQGAAHVDAMLSGEGVLPFSQGSSRGNLLSNITDRWTEENPRQNAFYPRLSIGNINMNYEESTWWLKDTDYLRLKNIELSYRLPDHWMKRIHLDNARIFIQGVNLLTFSSFKIWDVELGDGRGARYPNIASVSLGVNFNF</sequence>
<evidence type="ECO:0000256" key="1">
    <source>
        <dbReference type="ARBA" id="ARBA00022448"/>
    </source>
</evidence>
<dbReference type="Proteomes" id="UP000318946">
    <property type="component" value="Chromosome"/>
</dbReference>
<dbReference type="FunFam" id="2.170.130.10:FF:000003">
    <property type="entry name" value="SusC/RagA family TonB-linked outer membrane protein"/>
    <property type="match status" value="1"/>
</dbReference>
<reference evidence="7" key="1">
    <citation type="submission" date="2019-06" db="EMBL/GenBank/DDBJ databases">
        <title>Alistipes onderdonkii subsp. vulgaris subsp. nov., Alistipes dispar sp. nov. and Alistipes communis sp. nov., isolated from human faeces, and creation of Alistipes onderdonkii subsp. onderdonkii subsp. nov.</title>
        <authorList>
            <person name="Sakamoto M."/>
            <person name="Ikeyama N."/>
            <person name="Ogata Y."/>
            <person name="Suda W."/>
            <person name="Iino T."/>
            <person name="Hattori M."/>
            <person name="Ohkuma M."/>
        </authorList>
    </citation>
    <scope>NUCLEOTIDE SEQUENCE [LARGE SCALE GENOMIC DNA]</scope>
    <source>
        <strain evidence="7">5CBH24</strain>
    </source>
</reference>
<dbReference type="SUPFAM" id="SSF49464">
    <property type="entry name" value="Carboxypeptidase regulatory domain-like"/>
    <property type="match status" value="1"/>
</dbReference>
<dbReference type="InterPro" id="IPR023997">
    <property type="entry name" value="TonB-dep_OMP_SusC/RagA_CS"/>
</dbReference>
<dbReference type="InterPro" id="IPR008969">
    <property type="entry name" value="CarboxyPept-like_regulatory"/>
</dbReference>
<dbReference type="NCBIfam" id="TIGR04056">
    <property type="entry name" value="OMP_RagA_SusC"/>
    <property type="match status" value="1"/>
</dbReference>
<accession>A0A4Y1WPT2</accession>
<dbReference type="Gene3D" id="2.60.40.1120">
    <property type="entry name" value="Carboxypeptidase-like, regulatory domain"/>
    <property type="match status" value="1"/>
</dbReference>
<dbReference type="PROSITE" id="PS52016">
    <property type="entry name" value="TONB_DEPENDENT_REC_3"/>
    <property type="match status" value="1"/>
</dbReference>
<evidence type="ECO:0000256" key="2">
    <source>
        <dbReference type="ARBA" id="ARBA00023136"/>
    </source>
</evidence>
<dbReference type="Pfam" id="PF07715">
    <property type="entry name" value="Plug"/>
    <property type="match status" value="1"/>
</dbReference>
<dbReference type="AlphaFoldDB" id="A0A4Y1WPT2"/>
<dbReference type="InterPro" id="IPR012910">
    <property type="entry name" value="Plug_dom"/>
</dbReference>
<dbReference type="EMBL" id="AP019735">
    <property type="protein sequence ID" value="BBL03120.1"/>
    <property type="molecule type" value="Genomic_DNA"/>
</dbReference>
<dbReference type="InterPro" id="IPR037066">
    <property type="entry name" value="Plug_dom_sf"/>
</dbReference>
<protein>
    <submittedName>
        <fullName evidence="6">SusC/RagA family TonB-linked outer membrane protein</fullName>
    </submittedName>
</protein>
<dbReference type="Pfam" id="PF07660">
    <property type="entry name" value="STN"/>
    <property type="match status" value="1"/>
</dbReference>
<evidence type="ECO:0000259" key="5">
    <source>
        <dbReference type="SMART" id="SM00965"/>
    </source>
</evidence>
<evidence type="ECO:0000313" key="7">
    <source>
        <dbReference type="Proteomes" id="UP000318946"/>
    </source>
</evidence>
<dbReference type="NCBIfam" id="TIGR04057">
    <property type="entry name" value="SusC_RagA_signa"/>
    <property type="match status" value="1"/>
</dbReference>
<name>A0A4Y1WPT2_9BACT</name>
<evidence type="ECO:0000256" key="4">
    <source>
        <dbReference type="PROSITE-ProRule" id="PRU01360"/>
    </source>
</evidence>
<keyword evidence="3 4" id="KW-0998">Cell outer membrane</keyword>
<dbReference type="InterPro" id="IPR039426">
    <property type="entry name" value="TonB-dep_rcpt-like"/>
</dbReference>
<keyword evidence="1 4" id="KW-0813">Transport</keyword>
<keyword evidence="4" id="KW-1134">Transmembrane beta strand</keyword>
<dbReference type="KEGG" id="acou:A5CBH24_04330"/>
<dbReference type="SMART" id="SM00965">
    <property type="entry name" value="STN"/>
    <property type="match status" value="1"/>
</dbReference>
<dbReference type="InterPro" id="IPR011662">
    <property type="entry name" value="Secretin/TonB_short_N"/>
</dbReference>
<keyword evidence="4" id="KW-0812">Transmembrane</keyword>
<dbReference type="Gene3D" id="2.170.130.10">
    <property type="entry name" value="TonB-dependent receptor, plug domain"/>
    <property type="match status" value="1"/>
</dbReference>
<keyword evidence="2 4" id="KW-0472">Membrane</keyword>
<comment type="subcellular location">
    <subcellularLocation>
        <location evidence="4">Cell outer membrane</location>
        <topology evidence="4">Multi-pass membrane protein</topology>
    </subcellularLocation>
</comment>
<evidence type="ECO:0000313" key="6">
    <source>
        <dbReference type="EMBL" id="BBL03120.1"/>
    </source>
</evidence>
<dbReference type="Pfam" id="PF13715">
    <property type="entry name" value="CarbopepD_reg_2"/>
    <property type="match status" value="1"/>
</dbReference>